<dbReference type="GO" id="GO:0016491">
    <property type="term" value="F:oxidoreductase activity"/>
    <property type="evidence" value="ECO:0007669"/>
    <property type="project" value="UniProtKB-KW"/>
</dbReference>
<name>A0A2M7RKJ5_9BACT</name>
<sequence length="266" mass="30252">MKKEKRKKTKSTKNRKKPVVAFLSLSGCEGCSFAMLDLGGEFFNALVYHYKLGEHHFLEEMKQKTHYDICFTDGSCLTKENLQVLKEMRQKTDFLVAVGSCAALGVVPVIKNFTNKKQKARYVYPQKKQLFNPDIHPISRYVKVDLVIPGCPIDNKEFLKLFTDVAQGIIPALSHRPVCYECQTNNNPCVLQRGEPCLGPVIQGGCNAVCLNSRYYCRGCRGIIPDPAYHDAVKTLNRKLERLIGKKALRHILQIYGIQEDWLNKI</sequence>
<evidence type="ECO:0000259" key="3">
    <source>
        <dbReference type="Pfam" id="PF01058"/>
    </source>
</evidence>
<dbReference type="InterPro" id="IPR051349">
    <property type="entry name" value="Hydrogenase_assoc-protein"/>
</dbReference>
<keyword evidence="2" id="KW-0812">Transmembrane</keyword>
<gene>
    <name evidence="4" type="ORF">COY66_01290</name>
</gene>
<dbReference type="GO" id="GO:0051536">
    <property type="term" value="F:iron-sulfur cluster binding"/>
    <property type="evidence" value="ECO:0007669"/>
    <property type="project" value="InterPro"/>
</dbReference>
<dbReference type="Proteomes" id="UP000230779">
    <property type="component" value="Unassembled WGS sequence"/>
</dbReference>
<feature type="domain" description="NADH:ubiquinone oxidoreductase-like 20kDa subunit" evidence="3">
    <location>
        <begin position="28"/>
        <end position="163"/>
    </location>
</feature>
<dbReference type="Pfam" id="PF01058">
    <property type="entry name" value="Oxidored_q6"/>
    <property type="match status" value="1"/>
</dbReference>
<dbReference type="InterPro" id="IPR006137">
    <property type="entry name" value="NADH_UbQ_OxRdtase-like_20kDa"/>
</dbReference>
<reference evidence="4 5" key="1">
    <citation type="submission" date="2017-09" db="EMBL/GenBank/DDBJ databases">
        <title>Depth-based differentiation of microbial function through sediment-hosted aquifers and enrichment of novel symbionts in the deep terrestrial subsurface.</title>
        <authorList>
            <person name="Probst A.J."/>
            <person name="Ladd B."/>
            <person name="Jarett J.K."/>
            <person name="Geller-Mcgrath D.E."/>
            <person name="Sieber C.M."/>
            <person name="Emerson J.B."/>
            <person name="Anantharaman K."/>
            <person name="Thomas B.C."/>
            <person name="Malmstrom R."/>
            <person name="Stieglmeier M."/>
            <person name="Klingl A."/>
            <person name="Woyke T."/>
            <person name="Ryan C.M."/>
            <person name="Banfield J.F."/>
        </authorList>
    </citation>
    <scope>NUCLEOTIDE SEQUENCE [LARGE SCALE GENOMIC DNA]</scope>
    <source>
        <strain evidence="4">CG_4_10_14_0_8_um_filter_42_10</strain>
    </source>
</reference>
<dbReference type="AlphaFoldDB" id="A0A2M7RKJ5"/>
<dbReference type="EMBL" id="PFMD01000015">
    <property type="protein sequence ID" value="PIY97102.1"/>
    <property type="molecule type" value="Genomic_DNA"/>
</dbReference>
<dbReference type="InterPro" id="IPR037024">
    <property type="entry name" value="NiFe_Hase_small_N_sf"/>
</dbReference>
<evidence type="ECO:0000256" key="2">
    <source>
        <dbReference type="SAM" id="Phobius"/>
    </source>
</evidence>
<dbReference type="PANTHER" id="PTHR42845:SF3">
    <property type="entry name" value="CYTOSOLIC NIFE-HYDROGENASE, DELTA SUBUNIT"/>
    <property type="match status" value="1"/>
</dbReference>
<dbReference type="SUPFAM" id="SSF56770">
    <property type="entry name" value="HydA/Nqo6-like"/>
    <property type="match status" value="1"/>
</dbReference>
<dbReference type="PANTHER" id="PTHR42845">
    <property type="entry name" value="COENZYME F420-REDUCING HYDROGENASE, GAMMA SUBUNIT"/>
    <property type="match status" value="1"/>
</dbReference>
<comment type="caution">
    <text evidence="4">The sequence shown here is derived from an EMBL/GenBank/DDBJ whole genome shotgun (WGS) entry which is preliminary data.</text>
</comment>
<dbReference type="Gene3D" id="3.40.50.700">
    <property type="entry name" value="NADH:ubiquinone oxidoreductase-like, 20kDa subunit"/>
    <property type="match status" value="1"/>
</dbReference>
<evidence type="ECO:0000313" key="5">
    <source>
        <dbReference type="Proteomes" id="UP000230779"/>
    </source>
</evidence>
<evidence type="ECO:0000313" key="4">
    <source>
        <dbReference type="EMBL" id="PIY97102.1"/>
    </source>
</evidence>
<accession>A0A2M7RKJ5</accession>
<keyword evidence="2" id="KW-1133">Transmembrane helix</keyword>
<keyword evidence="2" id="KW-0472">Membrane</keyword>
<organism evidence="4 5">
    <name type="scientific">Candidatus Kerfeldbacteria bacterium CG_4_10_14_0_8_um_filter_42_10</name>
    <dbReference type="NCBI Taxonomy" id="2014248"/>
    <lineage>
        <taxon>Bacteria</taxon>
        <taxon>Candidatus Kerfeldiibacteriota</taxon>
    </lineage>
</organism>
<protein>
    <recommendedName>
        <fullName evidence="3">NADH:ubiquinone oxidoreductase-like 20kDa subunit domain-containing protein</fullName>
    </recommendedName>
</protein>
<proteinExistence type="predicted"/>
<dbReference type="PROSITE" id="PS51257">
    <property type="entry name" value="PROKAR_LIPOPROTEIN"/>
    <property type="match status" value="1"/>
</dbReference>
<feature type="transmembrane region" description="Helical" evidence="2">
    <location>
        <begin position="94"/>
        <end position="113"/>
    </location>
</feature>
<keyword evidence="1" id="KW-0560">Oxidoreductase</keyword>
<evidence type="ECO:0000256" key="1">
    <source>
        <dbReference type="ARBA" id="ARBA00023002"/>
    </source>
</evidence>